<organism evidence="2">
    <name type="scientific">marine metagenome</name>
    <dbReference type="NCBI Taxonomy" id="408172"/>
    <lineage>
        <taxon>unclassified sequences</taxon>
        <taxon>metagenomes</taxon>
        <taxon>ecological metagenomes</taxon>
    </lineage>
</organism>
<gene>
    <name evidence="2" type="ORF">METZ01_LOCUS282804</name>
</gene>
<protein>
    <submittedName>
        <fullName evidence="2">Uncharacterized protein</fullName>
    </submittedName>
</protein>
<accession>A0A382KZQ0</accession>
<proteinExistence type="predicted"/>
<dbReference type="EMBL" id="UINC01083845">
    <property type="protein sequence ID" value="SVC29950.1"/>
    <property type="molecule type" value="Genomic_DNA"/>
</dbReference>
<feature type="region of interest" description="Disordered" evidence="1">
    <location>
        <begin position="33"/>
        <end position="52"/>
    </location>
</feature>
<evidence type="ECO:0000313" key="2">
    <source>
        <dbReference type="EMBL" id="SVC29950.1"/>
    </source>
</evidence>
<dbReference type="AlphaFoldDB" id="A0A382KZQ0"/>
<name>A0A382KZQ0_9ZZZZ</name>
<evidence type="ECO:0000256" key="1">
    <source>
        <dbReference type="SAM" id="MobiDB-lite"/>
    </source>
</evidence>
<reference evidence="2" key="1">
    <citation type="submission" date="2018-05" db="EMBL/GenBank/DDBJ databases">
        <authorList>
            <person name="Lanie J.A."/>
            <person name="Ng W.-L."/>
            <person name="Kazmierczak K.M."/>
            <person name="Andrzejewski T.M."/>
            <person name="Davidsen T.M."/>
            <person name="Wayne K.J."/>
            <person name="Tettelin H."/>
            <person name="Glass J.I."/>
            <person name="Rusch D."/>
            <person name="Podicherti R."/>
            <person name="Tsui H.-C.T."/>
            <person name="Winkler M.E."/>
        </authorList>
    </citation>
    <scope>NUCLEOTIDE SEQUENCE</scope>
</reference>
<feature type="compositionally biased region" description="Basic residues" evidence="1">
    <location>
        <begin position="35"/>
        <end position="48"/>
    </location>
</feature>
<sequence length="196" mass="22915">MPRKHQGINQTTGKLNKGYKYGKKLKSGLRQVVKVSKKTKSKPARRRQIGGIPPTADQLQFIRVRKAKLYDDFNNTKDKIKKSQENLKKLIKNGKNADFNVFLKKFKPDNEEGRKKIVEIVDENDKKGFGAPTNYGKIRPEIIKLLKYSINKLSIEFEMFQFLSQENVLYEDFMQLSELRVKQLENLKKIQPNKQK</sequence>